<dbReference type="Pfam" id="PF09335">
    <property type="entry name" value="VTT_dom"/>
    <property type="match status" value="1"/>
</dbReference>
<proteinExistence type="predicted"/>
<keyword evidence="1" id="KW-1133">Transmembrane helix</keyword>
<feature type="transmembrane region" description="Helical" evidence="1">
    <location>
        <begin position="162"/>
        <end position="180"/>
    </location>
</feature>
<evidence type="ECO:0000256" key="1">
    <source>
        <dbReference type="SAM" id="Phobius"/>
    </source>
</evidence>
<keyword evidence="1" id="KW-0472">Membrane</keyword>
<dbReference type="AlphaFoldDB" id="A0A7S9R6H8"/>
<sequence length="202" mass="23668">MEEFFIELLKEYGYIILFVWCIMEGEMALIMAGILAHTTHMHIALAIFVAGLGGFVGDQIYFYLGRYNKKYIAKRLHTQRRKFAVAHIMLKKYGWPIIFLQRYMYGFRVIIPLCIGLTGYDAKKYAFINLISAWCWAAITTIPAWILGEHILVLLQKAKEHWYVAIPVVAIFMGLLIYTFKRIENKILNERRDRRHAVSNSR</sequence>
<organism evidence="3 4">
    <name type="scientific">Campylobacter concisus</name>
    <dbReference type="NCBI Taxonomy" id="199"/>
    <lineage>
        <taxon>Bacteria</taxon>
        <taxon>Pseudomonadati</taxon>
        <taxon>Campylobacterota</taxon>
        <taxon>Epsilonproteobacteria</taxon>
        <taxon>Campylobacterales</taxon>
        <taxon>Campylobacteraceae</taxon>
        <taxon>Campylobacter</taxon>
    </lineage>
</organism>
<accession>A0A7S9R6H8</accession>
<evidence type="ECO:0000259" key="2">
    <source>
        <dbReference type="Pfam" id="PF09335"/>
    </source>
</evidence>
<feature type="transmembrane region" description="Helical" evidence="1">
    <location>
        <begin position="127"/>
        <end position="147"/>
    </location>
</feature>
<gene>
    <name evidence="3" type="ORF">CVT06_03195</name>
</gene>
<evidence type="ECO:0000313" key="4">
    <source>
        <dbReference type="Proteomes" id="UP000594630"/>
    </source>
</evidence>
<feature type="transmembrane region" description="Helical" evidence="1">
    <location>
        <begin position="12"/>
        <end position="36"/>
    </location>
</feature>
<keyword evidence="1" id="KW-0812">Transmembrane</keyword>
<name>A0A7S9R6H8_9BACT</name>
<reference evidence="3 4" key="1">
    <citation type="journal article" date="2018" name="Emerg. Microbes Infect.">
        <title>Genomic analysis of oral Campylobacter concisus strains identified a potential bacterial molecular marker associated with active Crohn's disease.</title>
        <authorList>
            <person name="Liu F."/>
            <person name="Ma R."/>
            <person name="Tay C.Y.A."/>
            <person name="Octavia S."/>
            <person name="Lan R."/>
            <person name="Chung H.K.L."/>
            <person name="Riordan S.M."/>
            <person name="Grimm M.C."/>
            <person name="Leong R.W."/>
            <person name="Tanaka M.M."/>
            <person name="Connor S."/>
            <person name="Zhang L."/>
        </authorList>
    </citation>
    <scope>NUCLEOTIDE SEQUENCE [LARGE SCALE GENOMIC DNA]</scope>
    <source>
        <strain evidence="3 4">P10CDO-S2</strain>
    </source>
</reference>
<dbReference type="GO" id="GO:0005886">
    <property type="term" value="C:plasma membrane"/>
    <property type="evidence" value="ECO:0007669"/>
    <property type="project" value="TreeGrafter"/>
</dbReference>
<dbReference type="EMBL" id="CP049274">
    <property type="protein sequence ID" value="QPH84149.1"/>
    <property type="molecule type" value="Genomic_DNA"/>
</dbReference>
<evidence type="ECO:0000313" key="3">
    <source>
        <dbReference type="EMBL" id="QPH84149.1"/>
    </source>
</evidence>
<dbReference type="PANTHER" id="PTHR42709:SF2">
    <property type="entry name" value="INNER MEMBRANE PROTEIN YOHD"/>
    <property type="match status" value="1"/>
</dbReference>
<feature type="domain" description="VTT" evidence="2">
    <location>
        <begin position="25"/>
        <end position="141"/>
    </location>
</feature>
<feature type="transmembrane region" description="Helical" evidence="1">
    <location>
        <begin position="43"/>
        <end position="64"/>
    </location>
</feature>
<dbReference type="RefSeq" id="WP_107792610.1">
    <property type="nucleotide sequence ID" value="NZ_CP049274.1"/>
</dbReference>
<dbReference type="PANTHER" id="PTHR42709">
    <property type="entry name" value="ALKALINE PHOSPHATASE LIKE PROTEIN"/>
    <property type="match status" value="1"/>
</dbReference>
<protein>
    <submittedName>
        <fullName evidence="3">DedA family protein</fullName>
    </submittedName>
</protein>
<dbReference type="InterPro" id="IPR032816">
    <property type="entry name" value="VTT_dom"/>
</dbReference>
<dbReference type="InterPro" id="IPR051311">
    <property type="entry name" value="DedA_domain"/>
</dbReference>
<dbReference type="Proteomes" id="UP000594630">
    <property type="component" value="Chromosome"/>
</dbReference>